<name>A0A098GB83_9GAMM</name>
<geneLocation type="plasmid" evidence="2">
    <name>LLAP10_pA</name>
</geneLocation>
<evidence type="ECO:0000313" key="1">
    <source>
        <dbReference type="EMBL" id="CEG59235.1"/>
    </source>
</evidence>
<evidence type="ECO:0000313" key="2">
    <source>
        <dbReference type="Proteomes" id="UP000032430"/>
    </source>
</evidence>
<dbReference type="HOGENOM" id="CLU_2180541_0_0_6"/>
<proteinExistence type="predicted"/>
<accession>A0A098GB83</accession>
<dbReference type="OrthoDB" id="5638482at2"/>
<organism evidence="1 2">
    <name type="scientific">Legionella fallonii LLAP-10</name>
    <dbReference type="NCBI Taxonomy" id="1212491"/>
    <lineage>
        <taxon>Bacteria</taxon>
        <taxon>Pseudomonadati</taxon>
        <taxon>Pseudomonadota</taxon>
        <taxon>Gammaproteobacteria</taxon>
        <taxon>Legionellales</taxon>
        <taxon>Legionellaceae</taxon>
        <taxon>Legionella</taxon>
    </lineage>
</organism>
<dbReference type="EMBL" id="LN614828">
    <property type="protein sequence ID" value="CEG59235.1"/>
    <property type="molecule type" value="Genomic_DNA"/>
</dbReference>
<dbReference type="RefSeq" id="WP_045097829.1">
    <property type="nucleotide sequence ID" value="NZ_LN614828.1"/>
</dbReference>
<protein>
    <submittedName>
        <fullName evidence="1">Uncharacterized protein</fullName>
    </submittedName>
</protein>
<gene>
    <name evidence="1" type="ORF">LFA_pA0130</name>
</gene>
<dbReference type="Proteomes" id="UP000032430">
    <property type="component" value="Plasmid II"/>
</dbReference>
<sequence length="110" mass="12777">MPRVTVSLPKDLYERLINYAGDNDDSLSYTVAKMTEIGLMVTENKNEIKNPEDRFSKIEQHCFKLAIQMNALLKNIATSQLQYGQDEFKKLQDLTNDKYQELMGIKQEEL</sequence>
<keyword evidence="1" id="KW-0614">Plasmid</keyword>
<dbReference type="AlphaFoldDB" id="A0A098GB83"/>
<keyword evidence="2" id="KW-1185">Reference proteome</keyword>
<dbReference type="KEGG" id="lfa:LFA_pA0130"/>
<reference evidence="2" key="1">
    <citation type="submission" date="2014-09" db="EMBL/GenBank/DDBJ databases">
        <authorList>
            <person name="Gomez-Valero L."/>
        </authorList>
    </citation>
    <scope>NUCLEOTIDE SEQUENCE [LARGE SCALE GENOMIC DNA]</scope>
    <source>
        <strain evidence="2">ATCC700992</strain>
        <plasmid evidence="2">LLAP10_pA</plasmid>
    </source>
</reference>